<evidence type="ECO:0000313" key="2">
    <source>
        <dbReference type="Proteomes" id="UP000027219"/>
    </source>
</evidence>
<comment type="caution">
    <text evidence="1">The sequence shown here is derived from an EMBL/GenBank/DDBJ whole genome shotgun (WGS) entry which is preliminary data.</text>
</comment>
<dbReference type="EMBL" id="JFFR01000004">
    <property type="protein sequence ID" value="KDN29676.1"/>
    <property type="molecule type" value="Genomic_DNA"/>
</dbReference>
<evidence type="ECO:0000313" key="1">
    <source>
        <dbReference type="EMBL" id="KDN29676.1"/>
    </source>
</evidence>
<proteinExistence type="predicted"/>
<dbReference type="AlphaFoldDB" id="A0A066UQK2"/>
<keyword evidence="2" id="KW-1185">Reference proteome</keyword>
<organism evidence="1 2">
    <name type="scientific">Vibrio fortis</name>
    <dbReference type="NCBI Taxonomy" id="212667"/>
    <lineage>
        <taxon>Bacteria</taxon>
        <taxon>Pseudomonadati</taxon>
        <taxon>Pseudomonadota</taxon>
        <taxon>Gammaproteobacteria</taxon>
        <taxon>Vibrionales</taxon>
        <taxon>Vibrionaceae</taxon>
        <taxon>Vibrio</taxon>
    </lineage>
</organism>
<accession>A0A066UQK2</accession>
<protein>
    <submittedName>
        <fullName evidence="1">Uncharacterized protein</fullName>
    </submittedName>
</protein>
<dbReference type="RefSeq" id="WP_032549887.1">
    <property type="nucleotide sequence ID" value="NZ_JFFR01000004.1"/>
</dbReference>
<dbReference type="Proteomes" id="UP000027219">
    <property type="component" value="Unassembled WGS sequence"/>
</dbReference>
<reference evidence="1 2" key="1">
    <citation type="submission" date="2014-02" db="EMBL/GenBank/DDBJ databases">
        <title>Vibrio fortis Dalian14 Genome Sequencing.</title>
        <authorList>
            <person name="Wang Y."/>
            <person name="Song L."/>
            <person name="Liu G."/>
            <person name="Ding J."/>
        </authorList>
    </citation>
    <scope>NUCLEOTIDE SEQUENCE [LARGE SCALE GENOMIC DNA]</scope>
    <source>
        <strain evidence="1 2">Dalian14</strain>
    </source>
</reference>
<gene>
    <name evidence="1" type="ORF">VFDL14_23155</name>
</gene>
<name>A0A066UQK2_9VIBR</name>
<sequence>MPELNPTGYAKQLNSGNYEELPVISEHYDVVDDAGIPIPLRMVHHQRDTYVSDAETPDGVVIIFAIDFEELDSAIDLLTQAQERALEVKDLYDYVVENYDGMYEENVIGRIAFNILPGPISVKELTIVPRICGAYIKEKYRRYRISPIGYQMLGHHYGAVQSDQEQTPLGAKLWYASLPKFGKVVAVDTKIESILEEVLHTCPPTGEYWDGTVLVNTDNEKDLSSLGKVPYSLVESKKHVVFEFVPSK</sequence>